<dbReference type="AlphaFoldDB" id="A0A0M3I967"/>
<name>A0A0M3I967_ASCLU</name>
<reference evidence="3" key="1">
    <citation type="submission" date="2017-02" db="UniProtKB">
        <authorList>
            <consortium name="WormBaseParasite"/>
        </authorList>
    </citation>
    <scope>IDENTIFICATION</scope>
</reference>
<dbReference type="Proteomes" id="UP000036681">
    <property type="component" value="Unplaced"/>
</dbReference>
<feature type="region of interest" description="Disordered" evidence="1">
    <location>
        <begin position="69"/>
        <end position="107"/>
    </location>
</feature>
<accession>A0A0M3I967</accession>
<proteinExistence type="predicted"/>
<feature type="compositionally biased region" description="Basic and acidic residues" evidence="1">
    <location>
        <begin position="97"/>
        <end position="107"/>
    </location>
</feature>
<keyword evidence="2" id="KW-1185">Reference proteome</keyword>
<evidence type="ECO:0000256" key="1">
    <source>
        <dbReference type="SAM" id="MobiDB-lite"/>
    </source>
</evidence>
<sequence>MIHCFASKRRYFSSTCEGISPPPPPPPPSTYLSHKNGQPSVMKNLRDLRDRCNREESTGYSFFQERMLQRNSTSPKPTFSRPINEFTRSVRQRKKKERIDKERAHKT</sequence>
<dbReference type="WBParaSite" id="ALUE_0001396201-mRNA-1">
    <property type="protein sequence ID" value="ALUE_0001396201-mRNA-1"/>
    <property type="gene ID" value="ALUE_0001396201"/>
</dbReference>
<evidence type="ECO:0000313" key="2">
    <source>
        <dbReference type="Proteomes" id="UP000036681"/>
    </source>
</evidence>
<evidence type="ECO:0000313" key="3">
    <source>
        <dbReference type="WBParaSite" id="ALUE_0001396201-mRNA-1"/>
    </source>
</evidence>
<protein>
    <submittedName>
        <fullName evidence="3">Uncharacterized protein</fullName>
    </submittedName>
</protein>
<organism evidence="2 3">
    <name type="scientific">Ascaris lumbricoides</name>
    <name type="common">Giant roundworm</name>
    <dbReference type="NCBI Taxonomy" id="6252"/>
    <lineage>
        <taxon>Eukaryota</taxon>
        <taxon>Metazoa</taxon>
        <taxon>Ecdysozoa</taxon>
        <taxon>Nematoda</taxon>
        <taxon>Chromadorea</taxon>
        <taxon>Rhabditida</taxon>
        <taxon>Spirurina</taxon>
        <taxon>Ascaridomorpha</taxon>
        <taxon>Ascaridoidea</taxon>
        <taxon>Ascarididae</taxon>
        <taxon>Ascaris</taxon>
    </lineage>
</organism>